<dbReference type="Pfam" id="PF20703">
    <property type="entry name" value="nSTAND1"/>
    <property type="match status" value="1"/>
</dbReference>
<evidence type="ECO:0000313" key="3">
    <source>
        <dbReference type="EMBL" id="UQT59290.1"/>
    </source>
</evidence>
<evidence type="ECO:0000259" key="2">
    <source>
        <dbReference type="Pfam" id="PF20703"/>
    </source>
</evidence>
<dbReference type="EMBL" id="CP097289">
    <property type="protein sequence ID" value="UQT59290.1"/>
    <property type="molecule type" value="Genomic_DNA"/>
</dbReference>
<accession>A0ABY4Q1N5</accession>
<dbReference type="PANTHER" id="PTHR47691">
    <property type="entry name" value="REGULATOR-RELATED"/>
    <property type="match status" value="1"/>
</dbReference>
<feature type="domain" description="Novel STAND NTPase 1" evidence="2">
    <location>
        <begin position="18"/>
        <end position="147"/>
    </location>
</feature>
<dbReference type="RefSeq" id="WP_249590641.1">
    <property type="nucleotide sequence ID" value="NZ_BAAAQL010000013.1"/>
</dbReference>
<dbReference type="PRINTS" id="PR00364">
    <property type="entry name" value="DISEASERSIST"/>
</dbReference>
<keyword evidence="4" id="KW-1185">Reference proteome</keyword>
<evidence type="ECO:0000256" key="1">
    <source>
        <dbReference type="SAM" id="MobiDB-lite"/>
    </source>
</evidence>
<protein>
    <recommendedName>
        <fullName evidence="2">Novel STAND NTPase 1 domain-containing protein</fullName>
    </recommendedName>
</protein>
<sequence>MEPTERRPGNLPTETTSMVGRSTELEQLERLCRRSRLVTLTGVGGVGKSRLARRTAAGLWPRFTDGVWWVELTGLREGALLAHSIAEALPLADQSTRPMLDVVADYLAERELLLVLDTCEHLTETCAIAVEALLRAAPGLRILATSRRRLGLVAEEVFTLEPLPVPRGREDMDASEAVTLLVERAAETVPGFTVSTADRADVVHLSQLLEGLPLAIELAAARLGEIPVGELLERLPDRFGVLHDADETPDAGPSPASRSRPGRDTPPWHRALRTTIGWSHELCTPAERLLWARLSVFAGSFDTEAAVAVCADEHLPGHDIPRLLGVLVDNSVANWRPSPEGSERFRMLDTLREYGAHWLRELGEEERLRHRHLAYYRAFAHRADSGWLGPEQLTWYARTTSEHANLRAALDLSLLRPVGHAALELAGNLWFFWHACGFPREGEYYLAQAIAADPEPCPERAKALWAEGLVLVTLGEPAAAGARVPEIAATGAGFGCAATADRADTLASIAAVMLGDHARAATLSQAVLDRHRCTPLAQPAHSAGFVRSLVYIGEGRIDEAVGVLEHVRADCDRHGEQWSRAFADYMCARAELARGRVQAALEHGRASWVAKRRLDDSLGMAVALDVLGAAAAAAGDARQTAHLLGLAQQLWDTLGASQIGVAEWIATRRTCEEQARLALGDDVYTTVFQDGYRTRQDAPDPLVPGGGRHTP</sequence>
<dbReference type="PANTHER" id="PTHR47691:SF3">
    <property type="entry name" value="HTH-TYPE TRANSCRIPTIONAL REGULATOR RV0890C-RELATED"/>
    <property type="match status" value="1"/>
</dbReference>
<dbReference type="InterPro" id="IPR027417">
    <property type="entry name" value="P-loop_NTPase"/>
</dbReference>
<dbReference type="Proteomes" id="UP000829992">
    <property type="component" value="Chromosome"/>
</dbReference>
<name>A0ABY4Q1N5_9ACTN</name>
<dbReference type="SUPFAM" id="SSF52540">
    <property type="entry name" value="P-loop containing nucleoside triphosphate hydrolases"/>
    <property type="match status" value="1"/>
</dbReference>
<organism evidence="3 4">
    <name type="scientific">Streptomyces durmitorensis</name>
    <dbReference type="NCBI Taxonomy" id="319947"/>
    <lineage>
        <taxon>Bacteria</taxon>
        <taxon>Bacillati</taxon>
        <taxon>Actinomycetota</taxon>
        <taxon>Actinomycetes</taxon>
        <taxon>Kitasatosporales</taxon>
        <taxon>Streptomycetaceae</taxon>
        <taxon>Streptomyces</taxon>
    </lineage>
</organism>
<proteinExistence type="predicted"/>
<dbReference type="InterPro" id="IPR049052">
    <property type="entry name" value="nSTAND1"/>
</dbReference>
<feature type="region of interest" description="Disordered" evidence="1">
    <location>
        <begin position="242"/>
        <end position="268"/>
    </location>
</feature>
<reference evidence="3 4" key="1">
    <citation type="submission" date="2022-05" db="EMBL/GenBank/DDBJ databases">
        <authorList>
            <person name="Zhou X."/>
            <person name="Li K."/>
            <person name="Man Y."/>
        </authorList>
    </citation>
    <scope>NUCLEOTIDE SEQUENCE [LARGE SCALE GENOMIC DNA]</scope>
    <source>
        <strain evidence="3 4">MS405</strain>
    </source>
</reference>
<gene>
    <name evidence="3" type="ORF">M4V62_31855</name>
</gene>
<evidence type="ECO:0000313" key="4">
    <source>
        <dbReference type="Proteomes" id="UP000829992"/>
    </source>
</evidence>
<dbReference type="Gene3D" id="3.40.50.300">
    <property type="entry name" value="P-loop containing nucleotide triphosphate hydrolases"/>
    <property type="match status" value="1"/>
</dbReference>